<evidence type="ECO:0000256" key="1">
    <source>
        <dbReference type="ARBA" id="ARBA00023015"/>
    </source>
</evidence>
<dbReference type="InterPro" id="IPR000524">
    <property type="entry name" value="Tscrpt_reg_HTH_GntR"/>
</dbReference>
<dbReference type="EMBL" id="WNKV01000002">
    <property type="protein sequence ID" value="MTW15363.1"/>
    <property type="molecule type" value="Genomic_DNA"/>
</dbReference>
<keyword evidence="1" id="KW-0805">Transcription regulation</keyword>
<dbReference type="Pfam" id="PF07729">
    <property type="entry name" value="FCD"/>
    <property type="match status" value="1"/>
</dbReference>
<dbReference type="InterPro" id="IPR036390">
    <property type="entry name" value="WH_DNA-bd_sf"/>
</dbReference>
<dbReference type="PANTHER" id="PTHR43537:SF44">
    <property type="entry name" value="GNTR FAMILY REGULATORY PROTEIN"/>
    <property type="match status" value="1"/>
</dbReference>
<evidence type="ECO:0000256" key="2">
    <source>
        <dbReference type="ARBA" id="ARBA00023125"/>
    </source>
</evidence>
<dbReference type="PANTHER" id="PTHR43537">
    <property type="entry name" value="TRANSCRIPTIONAL REGULATOR, GNTR FAMILY"/>
    <property type="match status" value="1"/>
</dbReference>
<dbReference type="InterPro" id="IPR036388">
    <property type="entry name" value="WH-like_DNA-bd_sf"/>
</dbReference>
<dbReference type="CDD" id="cd07377">
    <property type="entry name" value="WHTH_GntR"/>
    <property type="match status" value="1"/>
</dbReference>
<dbReference type="PRINTS" id="PR00035">
    <property type="entry name" value="HTHGNTR"/>
</dbReference>
<dbReference type="RefSeq" id="WP_155478634.1">
    <property type="nucleotide sequence ID" value="NZ_WNKV01000002.1"/>
</dbReference>
<dbReference type="SUPFAM" id="SSF46785">
    <property type="entry name" value="Winged helix' DNA-binding domain"/>
    <property type="match status" value="1"/>
</dbReference>
<evidence type="ECO:0000256" key="3">
    <source>
        <dbReference type="ARBA" id="ARBA00023163"/>
    </source>
</evidence>
<dbReference type="AlphaFoldDB" id="A0A9X5ARS5"/>
<dbReference type="GO" id="GO:0003677">
    <property type="term" value="F:DNA binding"/>
    <property type="evidence" value="ECO:0007669"/>
    <property type="project" value="UniProtKB-KW"/>
</dbReference>
<dbReference type="Pfam" id="PF00392">
    <property type="entry name" value="GntR"/>
    <property type="match status" value="1"/>
</dbReference>
<dbReference type="GO" id="GO:0003700">
    <property type="term" value="F:DNA-binding transcription factor activity"/>
    <property type="evidence" value="ECO:0007669"/>
    <property type="project" value="InterPro"/>
</dbReference>
<dbReference type="Gene3D" id="1.20.120.530">
    <property type="entry name" value="GntR ligand-binding domain-like"/>
    <property type="match status" value="1"/>
</dbReference>
<reference evidence="6 7" key="1">
    <citation type="submission" date="2019-11" db="EMBL/GenBank/DDBJ databases">
        <title>Whole-genome sequence of Rhodoplanes serenus DSM 18633, type strain.</title>
        <authorList>
            <person name="Kyndt J.A."/>
            <person name="Meyer T.E."/>
        </authorList>
    </citation>
    <scope>NUCLEOTIDE SEQUENCE [LARGE SCALE GENOMIC DNA]</scope>
    <source>
        <strain evidence="6 7">DSM 18633</strain>
    </source>
</reference>
<feature type="compositionally biased region" description="Low complexity" evidence="4">
    <location>
        <begin position="7"/>
        <end position="44"/>
    </location>
</feature>
<feature type="region of interest" description="Disordered" evidence="4">
    <location>
        <begin position="1"/>
        <end position="52"/>
    </location>
</feature>
<evidence type="ECO:0000259" key="5">
    <source>
        <dbReference type="PROSITE" id="PS50949"/>
    </source>
</evidence>
<dbReference type="InterPro" id="IPR011711">
    <property type="entry name" value="GntR_C"/>
</dbReference>
<dbReference type="SUPFAM" id="SSF48008">
    <property type="entry name" value="GntR ligand-binding domain-like"/>
    <property type="match status" value="1"/>
</dbReference>
<gene>
    <name evidence="6" type="ORF">GJ689_03980</name>
</gene>
<name>A0A9X5ARS5_9BRAD</name>
<protein>
    <submittedName>
        <fullName evidence="6">FCD domain-containing protein</fullName>
    </submittedName>
</protein>
<keyword evidence="2" id="KW-0238">DNA-binding</keyword>
<dbReference type="PROSITE" id="PS50949">
    <property type="entry name" value="HTH_GNTR"/>
    <property type="match status" value="1"/>
</dbReference>
<comment type="caution">
    <text evidence="6">The sequence shown here is derived from an EMBL/GenBank/DDBJ whole genome shotgun (WGS) entry which is preliminary data.</text>
</comment>
<keyword evidence="3" id="KW-0804">Transcription</keyword>
<evidence type="ECO:0000256" key="4">
    <source>
        <dbReference type="SAM" id="MobiDB-lite"/>
    </source>
</evidence>
<dbReference type="Proteomes" id="UP000438991">
    <property type="component" value="Unassembled WGS sequence"/>
</dbReference>
<evidence type="ECO:0000313" key="6">
    <source>
        <dbReference type="EMBL" id="MTW15363.1"/>
    </source>
</evidence>
<organism evidence="6 7">
    <name type="scientific">Rhodoplanes serenus</name>
    <dbReference type="NCBI Taxonomy" id="200615"/>
    <lineage>
        <taxon>Bacteria</taxon>
        <taxon>Pseudomonadati</taxon>
        <taxon>Pseudomonadota</taxon>
        <taxon>Alphaproteobacteria</taxon>
        <taxon>Hyphomicrobiales</taxon>
        <taxon>Nitrobacteraceae</taxon>
        <taxon>Rhodoplanes</taxon>
    </lineage>
</organism>
<dbReference type="InterPro" id="IPR008920">
    <property type="entry name" value="TF_FadR/GntR_C"/>
</dbReference>
<accession>A0A9X5ARS5</accession>
<proteinExistence type="predicted"/>
<dbReference type="SMART" id="SM00895">
    <property type="entry name" value="FCD"/>
    <property type="match status" value="1"/>
</dbReference>
<dbReference type="Gene3D" id="1.10.10.10">
    <property type="entry name" value="Winged helix-like DNA-binding domain superfamily/Winged helix DNA-binding domain"/>
    <property type="match status" value="1"/>
</dbReference>
<dbReference type="SMART" id="SM00345">
    <property type="entry name" value="HTH_GNTR"/>
    <property type="match status" value="1"/>
</dbReference>
<sequence length="280" mass="29979">MTPPAPDTTRATASPTESPDGTTSPAAPAERSTPPAEAAAAATPDRQRRPSLAETVVAAITARIRGGAYRPGDKLPTEQAVMTEHGVSRTVVREAISRLQASGLVATRHGIGTFVCAPPVAPVEIGTVVTLRDVLAMLELRISLETEAAALAARRRSDAQLAEMQRAVEDFEAEIAAGRNGVDADFRFHMQVALATGNRYFESIFRQLGTATIPRTRLDTTRLAAESSESYLSRTNREHEAILDAIRRGDAESARAGMRMHLANSRERVRRASEAAASAE</sequence>
<feature type="domain" description="HTH gntR-type" evidence="5">
    <location>
        <begin position="50"/>
        <end position="118"/>
    </location>
</feature>
<evidence type="ECO:0000313" key="7">
    <source>
        <dbReference type="Proteomes" id="UP000438991"/>
    </source>
</evidence>